<dbReference type="RefSeq" id="WP_186996652.1">
    <property type="nucleotide sequence ID" value="NZ_JACOQK010000001.1"/>
</dbReference>
<accession>A0ABR7IRW3</accession>
<dbReference type="SFLD" id="SFLDS00003">
    <property type="entry name" value="Haloacid_Dehalogenase"/>
    <property type="match status" value="1"/>
</dbReference>
<dbReference type="Gene3D" id="1.10.150.240">
    <property type="entry name" value="Putative phosphatase, domain 2"/>
    <property type="match status" value="1"/>
</dbReference>
<dbReference type="PANTHER" id="PTHR18901">
    <property type="entry name" value="2-DEOXYGLUCOSE-6-PHOSPHATE PHOSPHATASE 2"/>
    <property type="match status" value="1"/>
</dbReference>
<dbReference type="InterPro" id="IPR036412">
    <property type="entry name" value="HAD-like_sf"/>
</dbReference>
<sequence>MRYCGVIFDLDGTLLDSNWVWDKIDEEFPKKLGLDVKKNFYDEIAHMTTDQAAEYMIKEYHVSLTNKELQQLWLDMALDLYEHQVELKPGAMELLQKLKQQGIPFSLATSSFPNLCKRSLTRIGIYQDFHTILYSNDFGKNKENPDIYMAAADAMGVPYHQCLVFEDIIAPLQALHRIGMGFAAVYEPHHERTAALLQQQADYYIQDFNEFLEKYYSQTFEI</sequence>
<dbReference type="CDD" id="cd07505">
    <property type="entry name" value="HAD_BPGM-like"/>
    <property type="match status" value="1"/>
</dbReference>
<dbReference type="InterPro" id="IPR041492">
    <property type="entry name" value="HAD_2"/>
</dbReference>
<dbReference type="SUPFAM" id="SSF56784">
    <property type="entry name" value="HAD-like"/>
    <property type="match status" value="1"/>
</dbReference>
<protein>
    <submittedName>
        <fullName evidence="1">HAD family phosphatase</fullName>
    </submittedName>
</protein>
<proteinExistence type="predicted"/>
<dbReference type="InterPro" id="IPR006439">
    <property type="entry name" value="HAD-SF_hydro_IA"/>
</dbReference>
<name>A0ABR7IRW3_9CLOT</name>
<reference evidence="1 2" key="1">
    <citation type="submission" date="2020-08" db="EMBL/GenBank/DDBJ databases">
        <title>Genome public.</title>
        <authorList>
            <person name="Liu C."/>
            <person name="Sun Q."/>
        </authorList>
    </citation>
    <scope>NUCLEOTIDE SEQUENCE [LARGE SCALE GENOMIC DNA]</scope>
    <source>
        <strain evidence="1 2">NSJ-27</strain>
    </source>
</reference>
<dbReference type="NCBIfam" id="TIGR01509">
    <property type="entry name" value="HAD-SF-IA-v3"/>
    <property type="match status" value="1"/>
</dbReference>
<dbReference type="Gene3D" id="3.40.50.1000">
    <property type="entry name" value="HAD superfamily/HAD-like"/>
    <property type="match status" value="1"/>
</dbReference>
<evidence type="ECO:0000313" key="1">
    <source>
        <dbReference type="EMBL" id="MBC5787884.1"/>
    </source>
</evidence>
<gene>
    <name evidence="1" type="ORF">H8Z77_07630</name>
</gene>
<dbReference type="Pfam" id="PF13419">
    <property type="entry name" value="HAD_2"/>
    <property type="match status" value="1"/>
</dbReference>
<dbReference type="Proteomes" id="UP000649151">
    <property type="component" value="Unassembled WGS sequence"/>
</dbReference>
<dbReference type="PANTHER" id="PTHR18901:SF38">
    <property type="entry name" value="PSEUDOURIDINE-5'-PHOSPHATASE"/>
    <property type="match status" value="1"/>
</dbReference>
<dbReference type="EMBL" id="JACOQK010000001">
    <property type="protein sequence ID" value="MBC5787884.1"/>
    <property type="molecule type" value="Genomic_DNA"/>
</dbReference>
<dbReference type="InterPro" id="IPR023214">
    <property type="entry name" value="HAD_sf"/>
</dbReference>
<dbReference type="InterPro" id="IPR023198">
    <property type="entry name" value="PGP-like_dom2"/>
</dbReference>
<evidence type="ECO:0000313" key="2">
    <source>
        <dbReference type="Proteomes" id="UP000649151"/>
    </source>
</evidence>
<comment type="caution">
    <text evidence="1">The sequence shown here is derived from an EMBL/GenBank/DDBJ whole genome shotgun (WGS) entry which is preliminary data.</text>
</comment>
<dbReference type="SFLD" id="SFLDG01129">
    <property type="entry name" value="C1.5:_HAD__Beta-PGM__Phosphata"/>
    <property type="match status" value="1"/>
</dbReference>
<organism evidence="1 2">
    <name type="scientific">Clostridium facile</name>
    <dbReference type="NCBI Taxonomy" id="2763035"/>
    <lineage>
        <taxon>Bacteria</taxon>
        <taxon>Bacillati</taxon>
        <taxon>Bacillota</taxon>
        <taxon>Clostridia</taxon>
        <taxon>Eubacteriales</taxon>
        <taxon>Clostridiaceae</taxon>
        <taxon>Clostridium</taxon>
    </lineage>
</organism>
<keyword evidence="2" id="KW-1185">Reference proteome</keyword>